<sequence>MLQWAASVLKLIRWQGLSGGLQQLAFAAASEIVPKKYRGQTLAIMTLVSLPGSAFGAPIAYSIITVADWRWTYYIALIVNGLGFVLILICYWPPDFLALHPEGKSRRQQFAELDFIGMLLFAGGLTVFLIGIGFGGNPYQWTSATVLCPIILGGLCVFAAFPLWEVYSPDTIVKVCPPHLFRNFRTVVIPCGVTFVAGMALISLGTLWPQQIARLFTTVPSTVGWYALANQGCATVGFVIFGQSFGTLRRTRWQFIFVVTMMALFLGLNATVNQHTPARAVVFVGIASAMVGATNCIGTLIVQLGAKDEDIGLATGLLNSIRGVGGGMGVAIYSSLLNNRIASTWAVEVGDAVVQAGLPTSSVTNFLDINPNVLAVGLDAQKTVYVGAFRMVYLVTIAFGGLAVIGALFVGSVDDKLTQ</sequence>
<feature type="transmembrane region" description="Helical" evidence="6">
    <location>
        <begin position="391"/>
        <end position="413"/>
    </location>
</feature>
<keyword evidence="3 6" id="KW-0812">Transmembrane</keyword>
<evidence type="ECO:0000313" key="7">
    <source>
        <dbReference type="EMBL" id="KEF52344.1"/>
    </source>
</evidence>
<keyword evidence="8" id="KW-1185">Reference proteome</keyword>
<evidence type="ECO:0000256" key="5">
    <source>
        <dbReference type="ARBA" id="ARBA00023136"/>
    </source>
</evidence>
<evidence type="ECO:0000313" key="8">
    <source>
        <dbReference type="Proteomes" id="UP000027920"/>
    </source>
</evidence>
<name>A0A072NWW9_9EURO</name>
<feature type="transmembrane region" description="Helical" evidence="6">
    <location>
        <begin position="71"/>
        <end position="92"/>
    </location>
</feature>
<evidence type="ECO:0008006" key="9">
    <source>
        <dbReference type="Google" id="ProtNLM"/>
    </source>
</evidence>
<dbReference type="GO" id="GO:0005886">
    <property type="term" value="C:plasma membrane"/>
    <property type="evidence" value="ECO:0007669"/>
    <property type="project" value="TreeGrafter"/>
</dbReference>
<feature type="transmembrane region" description="Helical" evidence="6">
    <location>
        <begin position="42"/>
        <end position="65"/>
    </location>
</feature>
<feature type="transmembrane region" description="Helical" evidence="6">
    <location>
        <begin position="187"/>
        <end position="208"/>
    </location>
</feature>
<dbReference type="HOGENOM" id="CLU_000960_25_2_1"/>
<feature type="transmembrane region" description="Helical" evidence="6">
    <location>
        <begin position="113"/>
        <end position="135"/>
    </location>
</feature>
<keyword evidence="4 6" id="KW-1133">Transmembrane helix</keyword>
<reference evidence="7 8" key="1">
    <citation type="submission" date="2013-03" db="EMBL/GenBank/DDBJ databases">
        <title>The Genome Sequence of Exophiala aquamarina CBS 119918.</title>
        <authorList>
            <consortium name="The Broad Institute Genomics Platform"/>
            <person name="Cuomo C."/>
            <person name="de Hoog S."/>
            <person name="Gorbushina A."/>
            <person name="Walker B."/>
            <person name="Young S.K."/>
            <person name="Zeng Q."/>
            <person name="Gargeya S."/>
            <person name="Fitzgerald M."/>
            <person name="Haas B."/>
            <person name="Abouelleil A."/>
            <person name="Allen A.W."/>
            <person name="Alvarado L."/>
            <person name="Arachchi H.M."/>
            <person name="Berlin A.M."/>
            <person name="Chapman S.B."/>
            <person name="Gainer-Dewar J."/>
            <person name="Goldberg J."/>
            <person name="Griggs A."/>
            <person name="Gujja S."/>
            <person name="Hansen M."/>
            <person name="Howarth C."/>
            <person name="Imamovic A."/>
            <person name="Ireland A."/>
            <person name="Larimer J."/>
            <person name="McCowan C."/>
            <person name="Murphy C."/>
            <person name="Pearson M."/>
            <person name="Poon T.W."/>
            <person name="Priest M."/>
            <person name="Roberts A."/>
            <person name="Saif S."/>
            <person name="Shea T."/>
            <person name="Sisk P."/>
            <person name="Sykes S."/>
            <person name="Wortman J."/>
            <person name="Nusbaum C."/>
            <person name="Birren B."/>
        </authorList>
    </citation>
    <scope>NUCLEOTIDE SEQUENCE [LARGE SCALE GENOMIC DNA]</scope>
    <source>
        <strain evidence="7 8">CBS 119918</strain>
    </source>
</reference>
<dbReference type="VEuPathDB" id="FungiDB:A1O9_11584"/>
<dbReference type="RefSeq" id="XP_013254934.1">
    <property type="nucleotide sequence ID" value="XM_013399480.1"/>
</dbReference>
<protein>
    <recommendedName>
        <fullName evidence="9">Major facilitator superfamily (MFS) profile domain-containing protein</fullName>
    </recommendedName>
</protein>
<dbReference type="AlphaFoldDB" id="A0A072NWW9"/>
<dbReference type="InterPro" id="IPR010573">
    <property type="entry name" value="MFS_Str1/Tri12-like"/>
</dbReference>
<feature type="transmembrane region" description="Helical" evidence="6">
    <location>
        <begin position="253"/>
        <end position="272"/>
    </location>
</feature>
<evidence type="ECO:0000256" key="2">
    <source>
        <dbReference type="ARBA" id="ARBA00022448"/>
    </source>
</evidence>
<evidence type="ECO:0000256" key="6">
    <source>
        <dbReference type="SAM" id="Phobius"/>
    </source>
</evidence>
<dbReference type="EMBL" id="AMGV01000018">
    <property type="protein sequence ID" value="KEF52344.1"/>
    <property type="molecule type" value="Genomic_DNA"/>
</dbReference>
<feature type="transmembrane region" description="Helical" evidence="6">
    <location>
        <begin position="141"/>
        <end position="166"/>
    </location>
</feature>
<evidence type="ECO:0000256" key="4">
    <source>
        <dbReference type="ARBA" id="ARBA00022989"/>
    </source>
</evidence>
<proteinExistence type="predicted"/>
<evidence type="ECO:0000256" key="1">
    <source>
        <dbReference type="ARBA" id="ARBA00004141"/>
    </source>
</evidence>
<dbReference type="InterPro" id="IPR036259">
    <property type="entry name" value="MFS_trans_sf"/>
</dbReference>
<comment type="subcellular location">
    <subcellularLocation>
        <location evidence="1">Membrane</location>
        <topology evidence="1">Multi-pass membrane protein</topology>
    </subcellularLocation>
</comment>
<dbReference type="GeneID" id="25286482"/>
<dbReference type="GO" id="GO:0022857">
    <property type="term" value="F:transmembrane transporter activity"/>
    <property type="evidence" value="ECO:0007669"/>
    <property type="project" value="InterPro"/>
</dbReference>
<evidence type="ECO:0000256" key="3">
    <source>
        <dbReference type="ARBA" id="ARBA00022692"/>
    </source>
</evidence>
<dbReference type="Proteomes" id="UP000027920">
    <property type="component" value="Unassembled WGS sequence"/>
</dbReference>
<dbReference type="PANTHER" id="PTHR23501:SF109">
    <property type="entry name" value="MAJOR FACILITATOR SUPERFAMILY (MFS) PROFILE DOMAIN-CONTAINING PROTEIN-RELATED"/>
    <property type="match status" value="1"/>
</dbReference>
<organism evidence="7 8">
    <name type="scientific">Exophiala aquamarina CBS 119918</name>
    <dbReference type="NCBI Taxonomy" id="1182545"/>
    <lineage>
        <taxon>Eukaryota</taxon>
        <taxon>Fungi</taxon>
        <taxon>Dikarya</taxon>
        <taxon>Ascomycota</taxon>
        <taxon>Pezizomycotina</taxon>
        <taxon>Eurotiomycetes</taxon>
        <taxon>Chaetothyriomycetidae</taxon>
        <taxon>Chaetothyriales</taxon>
        <taxon>Herpotrichiellaceae</taxon>
        <taxon>Exophiala</taxon>
    </lineage>
</organism>
<feature type="transmembrane region" description="Helical" evidence="6">
    <location>
        <begin position="278"/>
        <end position="302"/>
    </location>
</feature>
<gene>
    <name evidence="7" type="ORF">A1O9_11584</name>
</gene>
<dbReference type="SUPFAM" id="SSF103473">
    <property type="entry name" value="MFS general substrate transporter"/>
    <property type="match status" value="1"/>
</dbReference>
<comment type="caution">
    <text evidence="7">The sequence shown here is derived from an EMBL/GenBank/DDBJ whole genome shotgun (WGS) entry which is preliminary data.</text>
</comment>
<feature type="transmembrane region" description="Helical" evidence="6">
    <location>
        <begin position="223"/>
        <end position="241"/>
    </location>
</feature>
<dbReference type="OrthoDB" id="2587356at2759"/>
<dbReference type="Pfam" id="PF06609">
    <property type="entry name" value="TRI12"/>
    <property type="match status" value="1"/>
</dbReference>
<accession>A0A072NWW9</accession>
<dbReference type="Gene3D" id="1.20.1250.20">
    <property type="entry name" value="MFS general substrate transporter like domains"/>
    <property type="match status" value="1"/>
</dbReference>
<keyword evidence="5 6" id="KW-0472">Membrane</keyword>
<dbReference type="PANTHER" id="PTHR23501">
    <property type="entry name" value="MAJOR FACILITATOR SUPERFAMILY"/>
    <property type="match status" value="1"/>
</dbReference>
<keyword evidence="2" id="KW-0813">Transport</keyword>